<gene>
    <name evidence="1" type="ORF">L195_g008992</name>
</gene>
<sequence>VVSVMREIVNKDNQNMPSNSFLLDDDLSIPFSAEDVDKAIPPIDLDEIDLPVFVSEYSCAQFLNSHQSRLVVAEA</sequence>
<organism evidence="1 2">
    <name type="scientific">Trifolium pratense</name>
    <name type="common">Red clover</name>
    <dbReference type="NCBI Taxonomy" id="57577"/>
    <lineage>
        <taxon>Eukaryota</taxon>
        <taxon>Viridiplantae</taxon>
        <taxon>Streptophyta</taxon>
        <taxon>Embryophyta</taxon>
        <taxon>Tracheophyta</taxon>
        <taxon>Spermatophyta</taxon>
        <taxon>Magnoliopsida</taxon>
        <taxon>eudicotyledons</taxon>
        <taxon>Gunneridae</taxon>
        <taxon>Pentapetalae</taxon>
        <taxon>rosids</taxon>
        <taxon>fabids</taxon>
        <taxon>Fabales</taxon>
        <taxon>Fabaceae</taxon>
        <taxon>Papilionoideae</taxon>
        <taxon>50 kb inversion clade</taxon>
        <taxon>NPAAA clade</taxon>
        <taxon>Hologalegina</taxon>
        <taxon>IRL clade</taxon>
        <taxon>Trifolieae</taxon>
        <taxon>Trifolium</taxon>
    </lineage>
</organism>
<dbReference type="AlphaFoldDB" id="A0A2K3PAP5"/>
<dbReference type="Proteomes" id="UP000236291">
    <property type="component" value="Unassembled WGS sequence"/>
</dbReference>
<evidence type="ECO:0000313" key="1">
    <source>
        <dbReference type="EMBL" id="PNY12363.1"/>
    </source>
</evidence>
<dbReference type="ExpressionAtlas" id="A0A2K3PAP5">
    <property type="expression patterns" value="baseline"/>
</dbReference>
<name>A0A2K3PAP5_TRIPR</name>
<evidence type="ECO:0000313" key="2">
    <source>
        <dbReference type="Proteomes" id="UP000236291"/>
    </source>
</evidence>
<dbReference type="EMBL" id="ASHM01005221">
    <property type="protein sequence ID" value="PNY12363.1"/>
    <property type="molecule type" value="Genomic_DNA"/>
</dbReference>
<comment type="caution">
    <text evidence="1">The sequence shown here is derived from an EMBL/GenBank/DDBJ whole genome shotgun (WGS) entry which is preliminary data.</text>
</comment>
<protein>
    <submittedName>
        <fullName evidence="1">Myosin-H heavy chain-like protein</fullName>
    </submittedName>
</protein>
<reference evidence="1 2" key="2">
    <citation type="journal article" date="2017" name="Front. Plant Sci.">
        <title>Gene Classification and Mining of Molecular Markers Useful in Red Clover (Trifolium pratense) Breeding.</title>
        <authorList>
            <person name="Istvanek J."/>
            <person name="Dluhosova J."/>
            <person name="Dluhos P."/>
            <person name="Patkova L."/>
            <person name="Nedelnik J."/>
            <person name="Repkova J."/>
        </authorList>
    </citation>
    <scope>NUCLEOTIDE SEQUENCE [LARGE SCALE GENOMIC DNA]</scope>
    <source>
        <strain evidence="2">cv. Tatra</strain>
        <tissue evidence="1">Young leaves</tissue>
    </source>
</reference>
<reference evidence="1 2" key="1">
    <citation type="journal article" date="2014" name="Am. J. Bot.">
        <title>Genome assembly and annotation for red clover (Trifolium pratense; Fabaceae).</title>
        <authorList>
            <person name="Istvanek J."/>
            <person name="Jaros M."/>
            <person name="Krenek A."/>
            <person name="Repkova J."/>
        </authorList>
    </citation>
    <scope>NUCLEOTIDE SEQUENCE [LARGE SCALE GENOMIC DNA]</scope>
    <source>
        <strain evidence="2">cv. Tatra</strain>
        <tissue evidence="1">Young leaves</tissue>
    </source>
</reference>
<feature type="non-terminal residue" evidence="1">
    <location>
        <position position="1"/>
    </location>
</feature>
<accession>A0A2K3PAP5</accession>
<proteinExistence type="predicted"/>